<feature type="domain" description="DUF1996" evidence="2">
    <location>
        <begin position="38"/>
        <end position="294"/>
    </location>
</feature>
<dbReference type="PANTHER" id="PTHR43662">
    <property type="match status" value="1"/>
</dbReference>
<dbReference type="PANTHER" id="PTHR43662:SF6">
    <property type="entry name" value="DUF1996 DOMAIN-CONTAINING PROTEIN"/>
    <property type="match status" value="1"/>
</dbReference>
<dbReference type="AlphaFoldDB" id="A0AAN7B2N0"/>
<evidence type="ECO:0000313" key="4">
    <source>
        <dbReference type="Proteomes" id="UP001301769"/>
    </source>
</evidence>
<reference evidence="3" key="1">
    <citation type="journal article" date="2023" name="Mol. Phylogenet. Evol.">
        <title>Genome-scale phylogeny and comparative genomics of the fungal order Sordariales.</title>
        <authorList>
            <person name="Hensen N."/>
            <person name="Bonometti L."/>
            <person name="Westerberg I."/>
            <person name="Brannstrom I.O."/>
            <person name="Guillou S."/>
            <person name="Cros-Aarteil S."/>
            <person name="Calhoun S."/>
            <person name="Haridas S."/>
            <person name="Kuo A."/>
            <person name="Mondo S."/>
            <person name="Pangilinan J."/>
            <person name="Riley R."/>
            <person name="LaButti K."/>
            <person name="Andreopoulos B."/>
            <person name="Lipzen A."/>
            <person name="Chen C."/>
            <person name="Yan M."/>
            <person name="Daum C."/>
            <person name="Ng V."/>
            <person name="Clum A."/>
            <person name="Steindorff A."/>
            <person name="Ohm R.A."/>
            <person name="Martin F."/>
            <person name="Silar P."/>
            <person name="Natvig D.O."/>
            <person name="Lalanne C."/>
            <person name="Gautier V."/>
            <person name="Ament-Velasquez S.L."/>
            <person name="Kruys A."/>
            <person name="Hutchinson M.I."/>
            <person name="Powell A.J."/>
            <person name="Barry K."/>
            <person name="Miller A.N."/>
            <person name="Grigoriev I.V."/>
            <person name="Debuchy R."/>
            <person name="Gladieux P."/>
            <person name="Hiltunen Thoren M."/>
            <person name="Johannesson H."/>
        </authorList>
    </citation>
    <scope>NUCLEOTIDE SEQUENCE</scope>
    <source>
        <strain evidence="3">PSN293</strain>
    </source>
</reference>
<dbReference type="EMBL" id="MU858235">
    <property type="protein sequence ID" value="KAK4208643.1"/>
    <property type="molecule type" value="Genomic_DNA"/>
</dbReference>
<comment type="caution">
    <text evidence="3">The sequence shown here is derived from an EMBL/GenBank/DDBJ whole genome shotgun (WGS) entry which is preliminary data.</text>
</comment>
<feature type="chain" id="PRO_5042861040" description="DUF1996 domain-containing protein" evidence="1">
    <location>
        <begin position="17"/>
        <end position="402"/>
    </location>
</feature>
<evidence type="ECO:0000259" key="2">
    <source>
        <dbReference type="Pfam" id="PF09362"/>
    </source>
</evidence>
<accession>A0AAN7B2N0</accession>
<sequence length="402" mass="43734">MASLLSLISLVGVAQAQFGGGSAMLRFGCSNIVIDRIDPLVDPGKIPSPHVHQIIGGDAFNATMPMSDISEIAKCTSCTFEEDFSNYWTANVYYKSPKNGTYKRVPIMVNDAIGAANGGMTVYYSSPGKGQTTAFKPGFRMFSGNAARRTPTNLGRRTQSCFRCYDGPNFQGNIMSPCFDPVRDTEGFPAKPCPGGWRSSVIFPICWDGKNLDTPNHVDHVADPVDGPASFTSMGGKCPASHPVKIPQVHLEIVWDTSAFNKKEDWPTDGTQPFVLSHGDTTGYGQHGDYVFGWKGDSLQQAMDNACFATNCRQLKSQTFAKANQCVVKNAVKENNDGWLQTLPGALAQLFLLDADVGCVPVGTICAEITRQEPVKATHPLHRSEIPFRPQAYAGRLRCYGR</sequence>
<proteinExistence type="predicted"/>
<dbReference type="InterPro" id="IPR018535">
    <property type="entry name" value="DUF1996"/>
</dbReference>
<name>A0AAN7B2N0_9PEZI</name>
<keyword evidence="1" id="KW-0732">Signal</keyword>
<feature type="signal peptide" evidence="1">
    <location>
        <begin position="1"/>
        <end position="16"/>
    </location>
</feature>
<reference evidence="3" key="2">
    <citation type="submission" date="2023-05" db="EMBL/GenBank/DDBJ databases">
        <authorList>
            <consortium name="Lawrence Berkeley National Laboratory"/>
            <person name="Steindorff A."/>
            <person name="Hensen N."/>
            <person name="Bonometti L."/>
            <person name="Westerberg I."/>
            <person name="Brannstrom I.O."/>
            <person name="Guillou S."/>
            <person name="Cros-Aarteil S."/>
            <person name="Calhoun S."/>
            <person name="Haridas S."/>
            <person name="Kuo A."/>
            <person name="Mondo S."/>
            <person name="Pangilinan J."/>
            <person name="Riley R."/>
            <person name="Labutti K."/>
            <person name="Andreopoulos B."/>
            <person name="Lipzen A."/>
            <person name="Chen C."/>
            <person name="Yanf M."/>
            <person name="Daum C."/>
            <person name="Ng V."/>
            <person name="Clum A."/>
            <person name="Ohm R."/>
            <person name="Martin F."/>
            <person name="Silar P."/>
            <person name="Natvig D."/>
            <person name="Lalanne C."/>
            <person name="Gautier V."/>
            <person name="Ament-Velasquez S.L."/>
            <person name="Kruys A."/>
            <person name="Hutchinson M.I."/>
            <person name="Powell A.J."/>
            <person name="Barry K."/>
            <person name="Miller A.N."/>
            <person name="Grigoriev I.V."/>
            <person name="Debuchy R."/>
            <person name="Gladieux P."/>
            <person name="Thoren M.H."/>
            <person name="Johannesson H."/>
        </authorList>
    </citation>
    <scope>NUCLEOTIDE SEQUENCE</scope>
    <source>
        <strain evidence="3">PSN293</strain>
    </source>
</reference>
<gene>
    <name evidence="3" type="ORF">QBC37DRAFT_405100</name>
</gene>
<protein>
    <recommendedName>
        <fullName evidence="2">DUF1996 domain-containing protein</fullName>
    </recommendedName>
</protein>
<organism evidence="3 4">
    <name type="scientific">Rhypophila decipiens</name>
    <dbReference type="NCBI Taxonomy" id="261697"/>
    <lineage>
        <taxon>Eukaryota</taxon>
        <taxon>Fungi</taxon>
        <taxon>Dikarya</taxon>
        <taxon>Ascomycota</taxon>
        <taxon>Pezizomycotina</taxon>
        <taxon>Sordariomycetes</taxon>
        <taxon>Sordariomycetidae</taxon>
        <taxon>Sordariales</taxon>
        <taxon>Naviculisporaceae</taxon>
        <taxon>Rhypophila</taxon>
    </lineage>
</organism>
<evidence type="ECO:0000313" key="3">
    <source>
        <dbReference type="EMBL" id="KAK4208643.1"/>
    </source>
</evidence>
<evidence type="ECO:0000256" key="1">
    <source>
        <dbReference type="SAM" id="SignalP"/>
    </source>
</evidence>
<dbReference type="Pfam" id="PF09362">
    <property type="entry name" value="DUF1996"/>
    <property type="match status" value="1"/>
</dbReference>
<dbReference type="Proteomes" id="UP001301769">
    <property type="component" value="Unassembled WGS sequence"/>
</dbReference>
<keyword evidence="4" id="KW-1185">Reference proteome</keyword>